<dbReference type="RefSeq" id="WP_187466067.1">
    <property type="nucleotide sequence ID" value="NZ_JACSIT010000084.1"/>
</dbReference>
<proteinExistence type="predicted"/>
<gene>
    <name evidence="2" type="ORF">H9S92_07355</name>
</gene>
<feature type="transmembrane region" description="Helical" evidence="1">
    <location>
        <begin position="79"/>
        <end position="99"/>
    </location>
</feature>
<feature type="transmembrane region" description="Helical" evidence="1">
    <location>
        <begin position="6"/>
        <end position="24"/>
    </location>
</feature>
<keyword evidence="3" id="KW-1185">Reference proteome</keyword>
<name>A0A923TCQ0_9BACT</name>
<comment type="caution">
    <text evidence="2">The sequence shown here is derived from an EMBL/GenBank/DDBJ whole genome shotgun (WGS) entry which is preliminary data.</text>
</comment>
<reference evidence="2" key="1">
    <citation type="submission" date="2020-08" db="EMBL/GenBank/DDBJ databases">
        <title>Lewinella bacteria from marine environments.</title>
        <authorList>
            <person name="Zhong Y."/>
        </authorList>
    </citation>
    <scope>NUCLEOTIDE SEQUENCE</scope>
    <source>
        <strain evidence="2">KCTC 42187</strain>
    </source>
</reference>
<evidence type="ECO:0000256" key="1">
    <source>
        <dbReference type="SAM" id="Phobius"/>
    </source>
</evidence>
<evidence type="ECO:0000313" key="3">
    <source>
        <dbReference type="Proteomes" id="UP000650081"/>
    </source>
</evidence>
<sequence>MFIFPVYLSIASVFLLVGLVADQAHRGGRRRSPGPTGVVHRVMLWIDYAIVIVCQILVVVAYALQVDFLQLLHWPETTAAWLAAALLFAACFLGKQYVLKALARTSLRTCSGGLASPGGTALPLCDVLFFFPLAVLGIPTVVYVLGKAITLLLPVVISSPAVEVARETVASGRQRYA</sequence>
<keyword evidence="1" id="KW-0472">Membrane</keyword>
<keyword evidence="1" id="KW-1133">Transmembrane helix</keyword>
<accession>A0A923TCQ0</accession>
<dbReference type="EMBL" id="JACSIT010000084">
    <property type="protein sequence ID" value="MBC6993972.1"/>
    <property type="molecule type" value="Genomic_DNA"/>
</dbReference>
<organism evidence="2 3">
    <name type="scientific">Neolewinella lacunae</name>
    <dbReference type="NCBI Taxonomy" id="1517758"/>
    <lineage>
        <taxon>Bacteria</taxon>
        <taxon>Pseudomonadati</taxon>
        <taxon>Bacteroidota</taxon>
        <taxon>Saprospiria</taxon>
        <taxon>Saprospirales</taxon>
        <taxon>Lewinellaceae</taxon>
        <taxon>Neolewinella</taxon>
    </lineage>
</organism>
<feature type="transmembrane region" description="Helical" evidence="1">
    <location>
        <begin position="45"/>
        <end position="64"/>
    </location>
</feature>
<dbReference type="AlphaFoldDB" id="A0A923TCQ0"/>
<evidence type="ECO:0000313" key="2">
    <source>
        <dbReference type="EMBL" id="MBC6993972.1"/>
    </source>
</evidence>
<keyword evidence="1" id="KW-0812">Transmembrane</keyword>
<feature type="transmembrane region" description="Helical" evidence="1">
    <location>
        <begin position="120"/>
        <end position="145"/>
    </location>
</feature>
<protein>
    <submittedName>
        <fullName evidence="2">Uncharacterized protein</fullName>
    </submittedName>
</protein>
<dbReference type="Proteomes" id="UP000650081">
    <property type="component" value="Unassembled WGS sequence"/>
</dbReference>